<evidence type="ECO:0000259" key="1">
    <source>
        <dbReference type="PROSITE" id="PS51199"/>
    </source>
</evidence>
<comment type="caution">
    <text evidence="2">The sequence shown here is derived from an EMBL/GenBank/DDBJ whole genome shotgun (WGS) entry which is preliminary data.</text>
</comment>
<dbReference type="RefSeq" id="WP_123183229.1">
    <property type="nucleotide sequence ID" value="NZ_RHGB01000019.1"/>
</dbReference>
<evidence type="ECO:0000313" key="3">
    <source>
        <dbReference type="Proteomes" id="UP000274695"/>
    </source>
</evidence>
<evidence type="ECO:0000313" key="2">
    <source>
        <dbReference type="EMBL" id="RNL59681.1"/>
    </source>
</evidence>
<protein>
    <recommendedName>
        <fullName evidence="1">SF4 helicase domain-containing protein</fullName>
    </recommendedName>
</protein>
<dbReference type="InterPro" id="IPR007694">
    <property type="entry name" value="DNA_helicase_DnaB-like_C"/>
</dbReference>
<dbReference type="EMBL" id="RHGB01000019">
    <property type="protein sequence ID" value="RNL59681.1"/>
    <property type="molecule type" value="Genomic_DNA"/>
</dbReference>
<dbReference type="Pfam" id="PF03796">
    <property type="entry name" value="DnaB_C"/>
    <property type="match status" value="1"/>
</dbReference>
<sequence>MDMTSASKILALLLNVQDTHNPESAPVFSGLVNFDKMFGPFQPGTLSVFGNRPSCGSGELLLSLATKLAFEQDLPCLYVSIRNNERAVDLRIAQAQLGIDYLELRNIEHEQSINAHHTVLEKSPLEVIEKRSFTPDEILSAVENLFSSKTRFSCVFFDGAEMLIEHWNSFLGEAAAAFALSFFKAIAIKHQVPVLVTLGLKNGEQYYERYRPTLSDFEHPREVLRFADKVFIVDRREFYSNSPADKGLMQLWPIMGDSGRVGTIMRINTRTGRVEGMSE</sequence>
<gene>
    <name evidence="2" type="ORF">D0911_15185</name>
</gene>
<dbReference type="Proteomes" id="UP000274695">
    <property type="component" value="Unassembled WGS sequence"/>
</dbReference>
<organism evidence="2 3">
    <name type="scientific">Zhongshania marina</name>
    <dbReference type="NCBI Taxonomy" id="2304603"/>
    <lineage>
        <taxon>Bacteria</taxon>
        <taxon>Pseudomonadati</taxon>
        <taxon>Pseudomonadota</taxon>
        <taxon>Gammaproteobacteria</taxon>
        <taxon>Cellvibrionales</taxon>
        <taxon>Spongiibacteraceae</taxon>
        <taxon>Zhongshania</taxon>
    </lineage>
</organism>
<dbReference type="PANTHER" id="PTHR30153:SF2">
    <property type="entry name" value="REPLICATIVE DNA HELICASE"/>
    <property type="match status" value="1"/>
</dbReference>
<dbReference type="InterPro" id="IPR027417">
    <property type="entry name" value="P-loop_NTPase"/>
</dbReference>
<dbReference type="SUPFAM" id="SSF52540">
    <property type="entry name" value="P-loop containing nucleoside triphosphate hydrolases"/>
    <property type="match status" value="1"/>
</dbReference>
<dbReference type="PANTHER" id="PTHR30153">
    <property type="entry name" value="REPLICATIVE DNA HELICASE DNAB"/>
    <property type="match status" value="1"/>
</dbReference>
<accession>A0ABX9VZ87</accession>
<dbReference type="PROSITE" id="PS51199">
    <property type="entry name" value="SF4_HELICASE"/>
    <property type="match status" value="1"/>
</dbReference>
<proteinExistence type="predicted"/>
<feature type="domain" description="SF4 helicase" evidence="1">
    <location>
        <begin position="20"/>
        <end position="279"/>
    </location>
</feature>
<keyword evidence="3" id="KW-1185">Reference proteome</keyword>
<reference evidence="2 3" key="1">
    <citation type="submission" date="2018-10" db="EMBL/GenBank/DDBJ databases">
        <title>Draft genome sequence of Zhongshania sp. DSW25-10.</title>
        <authorList>
            <person name="Oh J."/>
        </authorList>
    </citation>
    <scope>NUCLEOTIDE SEQUENCE [LARGE SCALE GENOMIC DNA]</scope>
    <source>
        <strain evidence="2 3">DSW25-10</strain>
    </source>
</reference>
<name>A0ABX9VZ87_9GAMM</name>
<dbReference type="Gene3D" id="3.40.50.300">
    <property type="entry name" value="P-loop containing nucleotide triphosphate hydrolases"/>
    <property type="match status" value="1"/>
</dbReference>